<feature type="compositionally biased region" description="Acidic residues" evidence="1">
    <location>
        <begin position="262"/>
        <end position="272"/>
    </location>
</feature>
<evidence type="ECO:0000313" key="2">
    <source>
        <dbReference type="Proteomes" id="UP000694906"/>
    </source>
</evidence>
<feature type="compositionally biased region" description="Basic and acidic residues" evidence="1">
    <location>
        <begin position="201"/>
        <end position="212"/>
    </location>
</feature>
<dbReference type="RefSeq" id="XP_021094282.1">
    <property type="nucleotide sequence ID" value="XM_021238623.1"/>
</dbReference>
<feature type="compositionally biased region" description="Basic and acidic residues" evidence="1">
    <location>
        <begin position="159"/>
        <end position="171"/>
    </location>
</feature>
<evidence type="ECO:0000256" key="1">
    <source>
        <dbReference type="SAM" id="MobiDB-lite"/>
    </source>
</evidence>
<reference evidence="3 4" key="1">
    <citation type="submission" date="2025-04" db="UniProtKB">
        <authorList>
            <consortium name="RefSeq"/>
        </authorList>
    </citation>
    <scope>IDENTIFICATION</scope>
</reference>
<evidence type="ECO:0000313" key="3">
    <source>
        <dbReference type="RefSeq" id="XP_021094282.1"/>
    </source>
</evidence>
<name>A0AAX6RD75_HETGA</name>
<feature type="region of interest" description="Disordered" evidence="1">
    <location>
        <begin position="93"/>
        <end position="121"/>
    </location>
</feature>
<proteinExistence type="predicted"/>
<feature type="compositionally biased region" description="Acidic residues" evidence="1">
    <location>
        <begin position="107"/>
        <end position="116"/>
    </location>
</feature>
<sequence>MATLNPSNDCSDSEQSHLKMNSMESHAGSDLPASHTFHKETKAPSKGCICCRETTTFYDGCVVGSSVNNLPMIEEPDDTQTLGRYMDNKYSIEDNPNHVCTPSTDVEGNEDTDSDSEGTGADQIVTANDLQINMNSTYRGQQIDPTDGWPESQLVILEPPEKRKKDRNNEENKEESEYQEANKQVENCENQAEGMLMQSTEQEKKDTEKQNTKETQSNEEVYAELHEQIQVYERPDNTMLPDSHEDDRKEQNENHKEKEEIQNNEEYQEPGK</sequence>
<dbReference type="RefSeq" id="XP_021094283.1">
    <property type="nucleotide sequence ID" value="XM_021238624.1"/>
</dbReference>
<accession>A0AAX6RD75</accession>
<feature type="compositionally biased region" description="Basic and acidic residues" evidence="1">
    <location>
        <begin position="242"/>
        <end position="261"/>
    </location>
</feature>
<dbReference type="Proteomes" id="UP000694906">
    <property type="component" value="Unplaced"/>
</dbReference>
<organism evidence="2 4">
    <name type="scientific">Heterocephalus glaber</name>
    <name type="common">Naked mole rat</name>
    <dbReference type="NCBI Taxonomy" id="10181"/>
    <lineage>
        <taxon>Eukaryota</taxon>
        <taxon>Metazoa</taxon>
        <taxon>Chordata</taxon>
        <taxon>Craniata</taxon>
        <taxon>Vertebrata</taxon>
        <taxon>Euteleostomi</taxon>
        <taxon>Mammalia</taxon>
        <taxon>Eutheria</taxon>
        <taxon>Euarchontoglires</taxon>
        <taxon>Glires</taxon>
        <taxon>Rodentia</taxon>
        <taxon>Hystricomorpha</taxon>
        <taxon>Bathyergidae</taxon>
        <taxon>Heterocephalus</taxon>
    </lineage>
</organism>
<protein>
    <submittedName>
        <fullName evidence="3 4">High mobility group nucleosome-binding domain-containing protein 5-like</fullName>
    </submittedName>
</protein>
<evidence type="ECO:0000313" key="4">
    <source>
        <dbReference type="RefSeq" id="XP_021094283.1"/>
    </source>
</evidence>
<keyword evidence="2" id="KW-1185">Reference proteome</keyword>
<gene>
    <name evidence="3 4" type="primary">LOC110344469</name>
</gene>
<feature type="region of interest" description="Disordered" evidence="1">
    <location>
        <begin position="155"/>
        <end position="272"/>
    </location>
</feature>
<dbReference type="AlphaFoldDB" id="A0AAX6RD75"/>
<dbReference type="GeneID" id="110344469"/>